<dbReference type="STRING" id="717646.M2N9I3"/>
<dbReference type="GO" id="GO:0005634">
    <property type="term" value="C:nucleus"/>
    <property type="evidence" value="ECO:0007669"/>
    <property type="project" value="TreeGrafter"/>
</dbReference>
<dbReference type="Proteomes" id="UP000011761">
    <property type="component" value="Unassembled WGS sequence"/>
</dbReference>
<feature type="domain" description="Serine hydrolase" evidence="2">
    <location>
        <begin position="1"/>
        <end position="212"/>
    </location>
</feature>
<dbReference type="PANTHER" id="PTHR48070">
    <property type="entry name" value="ESTERASE OVCA2"/>
    <property type="match status" value="1"/>
</dbReference>
<evidence type="ECO:0000313" key="4">
    <source>
        <dbReference type="Proteomes" id="UP000011761"/>
    </source>
</evidence>
<dbReference type="Gene3D" id="3.40.50.1820">
    <property type="entry name" value="alpha/beta hydrolase"/>
    <property type="match status" value="1"/>
</dbReference>
<dbReference type="InterPro" id="IPR029058">
    <property type="entry name" value="AB_hydrolase_fold"/>
</dbReference>
<proteinExistence type="predicted"/>
<sequence>GFTQNGPIFQAKIKGFAQDLHERVLADFAQTYPAGVEFYTPTAPTKLVVGGQPTAPIDMRAWKSDLDAHSRLEELEMNFDFFSDYIREHGPFDGIVGFSQGAGFAMMLAAWCSGDEDRLSNLAAQGHPIRMPAPQGPFQWAVLASAACMAHDLYWGFYEPKIKTPSLHIHADLDTITDRGMSQQLVDACVDAEEACHGGTHYWPKDAQTTTTMLDFV</sequence>
<accession>M2N9I3</accession>
<dbReference type="RefSeq" id="XP_007676905.1">
    <property type="nucleotide sequence ID" value="XM_007678715.1"/>
</dbReference>
<name>M2N9I3_BAUPA</name>
<evidence type="ECO:0000259" key="2">
    <source>
        <dbReference type="Pfam" id="PF03959"/>
    </source>
</evidence>
<dbReference type="HOGENOM" id="CLU_051938_2_3_1"/>
<keyword evidence="4" id="KW-1185">Reference proteome</keyword>
<dbReference type="InterPro" id="IPR005645">
    <property type="entry name" value="FSH-like_dom"/>
</dbReference>
<dbReference type="Pfam" id="PF03959">
    <property type="entry name" value="FSH1"/>
    <property type="match status" value="1"/>
</dbReference>
<feature type="non-terminal residue" evidence="3">
    <location>
        <position position="1"/>
    </location>
</feature>
<dbReference type="GO" id="GO:0016787">
    <property type="term" value="F:hydrolase activity"/>
    <property type="evidence" value="ECO:0007669"/>
    <property type="project" value="UniProtKB-KW"/>
</dbReference>
<dbReference type="GO" id="GO:0005737">
    <property type="term" value="C:cytoplasm"/>
    <property type="evidence" value="ECO:0007669"/>
    <property type="project" value="TreeGrafter"/>
</dbReference>
<dbReference type="EMBL" id="KB445556">
    <property type="protein sequence ID" value="EMC95774.1"/>
    <property type="molecule type" value="Genomic_DNA"/>
</dbReference>
<organism evidence="3 4">
    <name type="scientific">Baudoinia panamericana (strain UAMH 10762)</name>
    <name type="common">Angels' share fungus</name>
    <name type="synonym">Baudoinia compniacensis (strain UAMH 10762)</name>
    <dbReference type="NCBI Taxonomy" id="717646"/>
    <lineage>
        <taxon>Eukaryota</taxon>
        <taxon>Fungi</taxon>
        <taxon>Dikarya</taxon>
        <taxon>Ascomycota</taxon>
        <taxon>Pezizomycotina</taxon>
        <taxon>Dothideomycetes</taxon>
        <taxon>Dothideomycetidae</taxon>
        <taxon>Mycosphaerellales</taxon>
        <taxon>Teratosphaeriaceae</taxon>
        <taxon>Baudoinia</taxon>
    </lineage>
</organism>
<evidence type="ECO:0000256" key="1">
    <source>
        <dbReference type="ARBA" id="ARBA00022801"/>
    </source>
</evidence>
<feature type="non-terminal residue" evidence="3">
    <location>
        <position position="217"/>
    </location>
</feature>
<dbReference type="SUPFAM" id="SSF53474">
    <property type="entry name" value="alpha/beta-Hydrolases"/>
    <property type="match status" value="1"/>
</dbReference>
<dbReference type="AlphaFoldDB" id="M2N9I3"/>
<dbReference type="OrthoDB" id="2094269at2759"/>
<dbReference type="PANTHER" id="PTHR48070:SF6">
    <property type="entry name" value="ESTERASE OVCA2"/>
    <property type="match status" value="1"/>
</dbReference>
<dbReference type="eggNOG" id="KOG2551">
    <property type="taxonomic scope" value="Eukaryota"/>
</dbReference>
<gene>
    <name evidence="3" type="ORF">BAUCODRAFT_49812</name>
</gene>
<dbReference type="InterPro" id="IPR050593">
    <property type="entry name" value="LovG"/>
</dbReference>
<dbReference type="GeneID" id="19114913"/>
<evidence type="ECO:0000313" key="3">
    <source>
        <dbReference type="EMBL" id="EMC95774.1"/>
    </source>
</evidence>
<dbReference type="KEGG" id="bcom:BAUCODRAFT_49812"/>
<protein>
    <recommendedName>
        <fullName evidence="2">Serine hydrolase domain-containing protein</fullName>
    </recommendedName>
</protein>
<reference evidence="3 4" key="1">
    <citation type="journal article" date="2012" name="PLoS Pathog.">
        <title>Diverse lifestyles and strategies of plant pathogenesis encoded in the genomes of eighteen Dothideomycetes fungi.</title>
        <authorList>
            <person name="Ohm R.A."/>
            <person name="Feau N."/>
            <person name="Henrissat B."/>
            <person name="Schoch C.L."/>
            <person name="Horwitz B.A."/>
            <person name="Barry K.W."/>
            <person name="Condon B.J."/>
            <person name="Copeland A.C."/>
            <person name="Dhillon B."/>
            <person name="Glaser F."/>
            <person name="Hesse C.N."/>
            <person name="Kosti I."/>
            <person name="LaButti K."/>
            <person name="Lindquist E.A."/>
            <person name="Lucas S."/>
            <person name="Salamov A.A."/>
            <person name="Bradshaw R.E."/>
            <person name="Ciuffetti L."/>
            <person name="Hamelin R.C."/>
            <person name="Kema G.H.J."/>
            <person name="Lawrence C."/>
            <person name="Scott J.A."/>
            <person name="Spatafora J.W."/>
            <person name="Turgeon B.G."/>
            <person name="de Wit P.J.G.M."/>
            <person name="Zhong S."/>
            <person name="Goodwin S.B."/>
            <person name="Grigoriev I.V."/>
        </authorList>
    </citation>
    <scope>NUCLEOTIDE SEQUENCE [LARGE SCALE GENOMIC DNA]</scope>
    <source>
        <strain evidence="3 4">UAMH 10762</strain>
    </source>
</reference>
<keyword evidence="1" id="KW-0378">Hydrolase</keyword>